<gene>
    <name evidence="1" type="ORF">POPTR_T118200</name>
</gene>
<dbReference type="EMBL" id="KZ623446">
    <property type="protein sequence ID" value="PNS22758.1"/>
    <property type="molecule type" value="Genomic_DNA"/>
</dbReference>
<name>A0A2K1R648_POPTR</name>
<reference evidence="1" key="2">
    <citation type="submission" date="2017-07" db="EMBL/GenBank/DDBJ databases">
        <title>WGS assembly of Populus trichocarpa.</title>
        <authorList>
            <person name="Tuskan G."/>
            <person name="Difazio S."/>
            <person name="Jansson S."/>
            <person name="Bohlmann J."/>
            <person name="Grigoriev I."/>
            <person name="Hellsten U."/>
            <person name="Putnam N."/>
            <person name="Ralph S."/>
            <person name="Rombauts S."/>
            <person name="Salamov A."/>
            <person name="Schein J."/>
            <person name="Sterck L."/>
            <person name="Aerts A."/>
            <person name="Bhalerao R."/>
            <person name="Bhalerao R."/>
            <person name="Blaudez D."/>
            <person name="Boerjan W."/>
            <person name="Brun A."/>
            <person name="Brunner A."/>
            <person name="Busov V."/>
            <person name="Campbell M."/>
            <person name="Carlson J."/>
            <person name="Chalot M."/>
            <person name="Chapman J."/>
            <person name="Chen G."/>
            <person name="Cooper D."/>
            <person name="Coutinho P."/>
            <person name="Couturier J."/>
            <person name="Covert S."/>
            <person name="Cronk Q."/>
            <person name="Cunningham R."/>
            <person name="Davis J."/>
            <person name="Degroeve S."/>
            <person name="Dejardin A."/>
            <person name="Depamphilis C."/>
            <person name="Detter J."/>
            <person name="Dirks B."/>
            <person name="Dubchak I."/>
            <person name="Duplessis S."/>
            <person name="Ehlting J."/>
            <person name="Ellis B."/>
            <person name="Gendler K."/>
            <person name="Goodstein D."/>
            <person name="Gribskov M."/>
            <person name="Grimwood J."/>
            <person name="Groover A."/>
            <person name="Gunter L."/>
            <person name="Hamberger B."/>
            <person name="Heinze B."/>
            <person name="Helariutta Y."/>
            <person name="Henrissat B."/>
            <person name="Holligan D."/>
            <person name="Holt R."/>
            <person name="Huang W."/>
            <person name="Islam-Faridi N."/>
            <person name="Jones S."/>
            <person name="Jones-Rhoades M."/>
            <person name="Jorgensen R."/>
            <person name="Joshi C."/>
            <person name="Kangasjarvi J."/>
            <person name="Karlsson J."/>
            <person name="Kelleher C."/>
            <person name="Kirkpatrick R."/>
            <person name="Kirst M."/>
            <person name="Kohler A."/>
            <person name="Kalluri U."/>
            <person name="Larimer F."/>
            <person name="Leebens-Mack J."/>
            <person name="Leple J."/>
            <person name="Locascio P."/>
            <person name="Lou Y."/>
            <person name="Lucas S."/>
            <person name="Martin F."/>
            <person name="Montanini B."/>
            <person name="Napoli C."/>
            <person name="Nelson D."/>
            <person name="Nelson C."/>
            <person name="Nieminen K."/>
            <person name="Nilsson O."/>
            <person name="Pereda V."/>
            <person name="Peter G."/>
            <person name="Philippe R."/>
            <person name="Pilate G."/>
            <person name="Poliakov A."/>
            <person name="Razumovskaya J."/>
            <person name="Richardson P."/>
            <person name="Rinaldi C."/>
            <person name="Ritland K."/>
            <person name="Rouze P."/>
            <person name="Ryaboy D."/>
            <person name="Schmutz J."/>
            <person name="Schrader J."/>
            <person name="Segerman B."/>
            <person name="Shin H."/>
            <person name="Siddiqui A."/>
            <person name="Sterky F."/>
            <person name="Terry A."/>
            <person name="Tsai C."/>
            <person name="Uberbacher E."/>
            <person name="Unneberg P."/>
            <person name="Vahala J."/>
            <person name="Wall K."/>
            <person name="Wessler S."/>
            <person name="Yang G."/>
            <person name="Yin T."/>
            <person name="Douglas C."/>
            <person name="Marra M."/>
            <person name="Sandberg G."/>
            <person name="Van De Peer Y."/>
            <person name="Rokhsar D."/>
        </authorList>
    </citation>
    <scope>NUCLEOTIDE SEQUENCE</scope>
    <source>
        <strain evidence="1">Nisqually-1</strain>
    </source>
</reference>
<dbReference type="InParanoid" id="A0A2K1R648"/>
<proteinExistence type="predicted"/>
<sequence length="83" mass="8876">MDIEVVLASSSPTLLSIPSHSSTSSRCQIQCFFNLGKAVTLAISPSLIPKNPQSNLLTFNELNTRLSRLGNLPNGGNTSTFVQ</sequence>
<accession>A0A2K1R648</accession>
<dbReference type="AlphaFoldDB" id="A0A2K1R648"/>
<organism evidence="1">
    <name type="scientific">Populus trichocarpa</name>
    <name type="common">Western balsam poplar</name>
    <name type="synonym">Populus balsamifera subsp. trichocarpa</name>
    <dbReference type="NCBI Taxonomy" id="3694"/>
    <lineage>
        <taxon>Eukaryota</taxon>
        <taxon>Viridiplantae</taxon>
        <taxon>Streptophyta</taxon>
        <taxon>Embryophyta</taxon>
        <taxon>Tracheophyta</taxon>
        <taxon>Spermatophyta</taxon>
        <taxon>Magnoliopsida</taxon>
        <taxon>eudicotyledons</taxon>
        <taxon>Gunneridae</taxon>
        <taxon>Pentapetalae</taxon>
        <taxon>rosids</taxon>
        <taxon>fabids</taxon>
        <taxon>Malpighiales</taxon>
        <taxon>Salicaceae</taxon>
        <taxon>Saliceae</taxon>
        <taxon>Populus</taxon>
    </lineage>
</organism>
<reference evidence="1" key="1">
    <citation type="journal article" date="2006" name="Science">
        <title>The genome of black cottonwood, Populus trichocarpa (Torr. &amp; Gray).</title>
        <authorList>
            <person name="Tuskan G.A."/>
            <person name="Difazio S."/>
            <person name="Jansson S."/>
            <person name="Bohlmann J."/>
            <person name="Grigoriev I."/>
            <person name="Hellsten U."/>
            <person name="Putnam N."/>
            <person name="Ralph S."/>
            <person name="Rombauts S."/>
            <person name="Salamov A."/>
            <person name="Schein J."/>
            <person name="Sterck L."/>
            <person name="Aerts A."/>
            <person name="Bhalerao R.R."/>
            <person name="Bhalerao R.P."/>
            <person name="Blaudez D."/>
            <person name="Boerjan W."/>
            <person name="Brun A."/>
            <person name="Brunner A."/>
            <person name="Busov V."/>
            <person name="Campbell M."/>
            <person name="Carlson J."/>
            <person name="Chalot M."/>
            <person name="Chapman J."/>
            <person name="Chen G.L."/>
            <person name="Cooper D."/>
            <person name="Coutinho P.M."/>
            <person name="Couturier J."/>
            <person name="Covert S."/>
            <person name="Cronk Q."/>
            <person name="Cunningham R."/>
            <person name="Davis J."/>
            <person name="Degroeve S."/>
            <person name="Dejardin A."/>
            <person name="Depamphilis C."/>
            <person name="Detter J."/>
            <person name="Dirks B."/>
            <person name="Dubchak I."/>
            <person name="Duplessis S."/>
            <person name="Ehlting J."/>
            <person name="Ellis B."/>
            <person name="Gendler K."/>
            <person name="Goodstein D."/>
            <person name="Gribskov M."/>
            <person name="Grimwood J."/>
            <person name="Groover A."/>
            <person name="Gunter L."/>
            <person name="Hamberger B."/>
            <person name="Heinze B."/>
            <person name="Helariutta Y."/>
            <person name="Henrissat B."/>
            <person name="Holligan D."/>
            <person name="Holt R."/>
            <person name="Huang W."/>
            <person name="Islam-Faridi N."/>
            <person name="Jones S."/>
            <person name="Jones-Rhoades M."/>
            <person name="Jorgensen R."/>
            <person name="Joshi C."/>
            <person name="Kangasjarvi J."/>
            <person name="Karlsson J."/>
            <person name="Kelleher C."/>
            <person name="Kirkpatrick R."/>
            <person name="Kirst M."/>
            <person name="Kohler A."/>
            <person name="Kalluri U."/>
            <person name="Larimer F."/>
            <person name="Leebens-Mack J."/>
            <person name="Leple J.C."/>
            <person name="Locascio P."/>
            <person name="Lou Y."/>
            <person name="Lucas S."/>
            <person name="Martin F."/>
            <person name="Montanini B."/>
            <person name="Napoli C."/>
            <person name="Nelson D.R."/>
            <person name="Nelson C."/>
            <person name="Nieminen K."/>
            <person name="Nilsson O."/>
            <person name="Pereda V."/>
            <person name="Peter G."/>
            <person name="Philippe R."/>
            <person name="Pilate G."/>
            <person name="Poliakov A."/>
            <person name="Razumovskaya J."/>
            <person name="Richardson P."/>
            <person name="Rinaldi C."/>
            <person name="Ritland K."/>
            <person name="Rouze P."/>
            <person name="Ryaboy D."/>
            <person name="Schmutz J."/>
            <person name="Schrader J."/>
            <person name="Segerman B."/>
            <person name="Shin H."/>
            <person name="Siddiqui A."/>
            <person name="Sterky F."/>
            <person name="Terry A."/>
            <person name="Tsai C.J."/>
            <person name="Uberbacher E."/>
            <person name="Unneberg P."/>
            <person name="Vahala J."/>
            <person name="Wall K."/>
            <person name="Wessler S."/>
            <person name="Yang G."/>
            <person name="Yin T."/>
            <person name="Douglas C."/>
            <person name="Marra M."/>
            <person name="Sandberg G."/>
            <person name="Van de Peer Y."/>
            <person name="Rokhsar D."/>
        </authorList>
    </citation>
    <scope>NUCLEOTIDE SEQUENCE [LARGE SCALE GENOMIC DNA]</scope>
    <source>
        <strain evidence="1">Nisqually-1</strain>
    </source>
</reference>
<protein>
    <submittedName>
        <fullName evidence="1">Uncharacterized protein</fullName>
    </submittedName>
</protein>
<evidence type="ECO:0000313" key="1">
    <source>
        <dbReference type="EMBL" id="PNS22758.1"/>
    </source>
</evidence>